<comment type="subcellular location">
    <subcellularLocation>
        <location evidence="1">Membrane</location>
        <topology evidence="1">Multi-pass membrane protein</topology>
    </subcellularLocation>
</comment>
<feature type="transmembrane region" description="Helical" evidence="5">
    <location>
        <begin position="84"/>
        <end position="100"/>
    </location>
</feature>
<proteinExistence type="predicted"/>
<feature type="transmembrane region" description="Helical" evidence="5">
    <location>
        <begin position="163"/>
        <end position="181"/>
    </location>
</feature>
<evidence type="ECO:0000256" key="1">
    <source>
        <dbReference type="ARBA" id="ARBA00004141"/>
    </source>
</evidence>
<gene>
    <name evidence="6" type="ORF">FJAP1339_LOCUS2030</name>
</gene>
<keyword evidence="2 5" id="KW-0812">Transmembrane</keyword>
<accession>A0A7S2XUS6</accession>
<protein>
    <submittedName>
        <fullName evidence="6">Uncharacterized protein</fullName>
    </submittedName>
</protein>
<dbReference type="PANTHER" id="PTHR23423">
    <property type="entry name" value="ORGANIC SOLUTE TRANSPORTER-RELATED"/>
    <property type="match status" value="1"/>
</dbReference>
<feature type="transmembrane region" description="Helical" evidence="5">
    <location>
        <begin position="187"/>
        <end position="210"/>
    </location>
</feature>
<feature type="transmembrane region" description="Helical" evidence="5">
    <location>
        <begin position="12"/>
        <end position="28"/>
    </location>
</feature>
<dbReference type="SMART" id="SM01417">
    <property type="entry name" value="Solute_trans_a"/>
    <property type="match status" value="1"/>
</dbReference>
<organism evidence="6">
    <name type="scientific">Fibrocapsa japonica</name>
    <dbReference type="NCBI Taxonomy" id="94617"/>
    <lineage>
        <taxon>Eukaryota</taxon>
        <taxon>Sar</taxon>
        <taxon>Stramenopiles</taxon>
        <taxon>Ochrophyta</taxon>
        <taxon>Raphidophyceae</taxon>
        <taxon>Chattonellales</taxon>
        <taxon>Chattonellaceae</taxon>
        <taxon>Fibrocapsa</taxon>
    </lineage>
</organism>
<evidence type="ECO:0000256" key="5">
    <source>
        <dbReference type="SAM" id="Phobius"/>
    </source>
</evidence>
<keyword evidence="4 5" id="KW-0472">Membrane</keyword>
<name>A0A7S2XUS6_9STRA</name>
<dbReference type="GO" id="GO:0016020">
    <property type="term" value="C:membrane"/>
    <property type="evidence" value="ECO:0007669"/>
    <property type="project" value="UniProtKB-SubCell"/>
</dbReference>
<evidence type="ECO:0000256" key="2">
    <source>
        <dbReference type="ARBA" id="ARBA00022692"/>
    </source>
</evidence>
<dbReference type="InterPro" id="IPR005178">
    <property type="entry name" value="Ostalpha/TMEM184C"/>
</dbReference>
<feature type="transmembrane region" description="Helical" evidence="5">
    <location>
        <begin position="49"/>
        <end position="69"/>
    </location>
</feature>
<dbReference type="AlphaFoldDB" id="A0A7S2XUS6"/>
<dbReference type="Pfam" id="PF03619">
    <property type="entry name" value="Solute_trans_a"/>
    <property type="match status" value="1"/>
</dbReference>
<evidence type="ECO:0000256" key="4">
    <source>
        <dbReference type="ARBA" id="ARBA00023136"/>
    </source>
</evidence>
<reference evidence="6" key="1">
    <citation type="submission" date="2021-01" db="EMBL/GenBank/DDBJ databases">
        <authorList>
            <person name="Corre E."/>
            <person name="Pelletier E."/>
            <person name="Niang G."/>
            <person name="Scheremetjew M."/>
            <person name="Finn R."/>
            <person name="Kale V."/>
            <person name="Holt S."/>
            <person name="Cochrane G."/>
            <person name="Meng A."/>
            <person name="Brown T."/>
            <person name="Cohen L."/>
        </authorList>
    </citation>
    <scope>NUCLEOTIDE SEQUENCE</scope>
    <source>
        <strain evidence="6">CCMP1661</strain>
    </source>
</reference>
<evidence type="ECO:0000256" key="3">
    <source>
        <dbReference type="ARBA" id="ARBA00022989"/>
    </source>
</evidence>
<evidence type="ECO:0000313" key="6">
    <source>
        <dbReference type="EMBL" id="CAD9859511.1"/>
    </source>
</evidence>
<keyword evidence="3 5" id="KW-1133">Transmembrane helix</keyword>
<sequence length="380" mass="44171">MAFTWFFPPNTGFFIVCAFLFAASAVFISMRLIGLHHEHFTRASKQSRIVGILWMVPLYAVESFLSLALGTKLGIYLDLFRDCYEGYVLYLFLSLMISYIKDDDFDTKAGEDRLVEAVEKNKSTKYHLFPFSILLRGEVPSGKRFLQFCKFGTLQYSIMRPTLTLTAIILELFGLYGKNIWSVHYGYIYVLAIQNCSVCFAFYCLMLFYVNMKKALEPYHPLGKFCCIKAVVFLSFWQEATFSFLQHFGFIQGLTSEQTRQLKDTLVCFEMMLMALAHTHTFTWKPYVGLGTRQRSFLLEDHFANYSAMRDLREVAPQFLPEKLSRSFTEDEREKQRRYAKSVGSDESLCIEMKAFTPISAPGHLKRKSSLFDPYEFEEY</sequence>
<dbReference type="EMBL" id="HBHR01004282">
    <property type="protein sequence ID" value="CAD9859511.1"/>
    <property type="molecule type" value="Transcribed_RNA"/>
</dbReference>